<evidence type="ECO:0000259" key="6">
    <source>
        <dbReference type="PROSITE" id="PS50110"/>
    </source>
</evidence>
<keyword evidence="3" id="KW-0238">DNA-binding</keyword>
<dbReference type="PANTHER" id="PTHR44591">
    <property type="entry name" value="STRESS RESPONSE REGULATOR PROTEIN 1"/>
    <property type="match status" value="1"/>
</dbReference>
<sequence>MIKILMVEDDEMVCRSFQVAIRNNAAFSLVGKTGSQKEAMQMLLSFDVDVMLLDLELDEGDGMHLLEEMRAKLERLPEIITVTNTSSESVLSCVRELGSDFVYQKHNGAYSPENVLEIIQMTFPYYQNKTADQTQVLAAEYSMEKEREYQRVYIRRELEKMGFTAQKRGTYFLADAICMGLENKEHRKLQITNDIYPVVAEQNGVSIGGVEKSIRDAIEHAWRDANLANLVRYYPFTWSEEIGRPTNAEFVSNMVERFELK</sequence>
<reference evidence="7 8" key="1">
    <citation type="submission" date="2020-08" db="EMBL/GenBank/DDBJ databases">
        <title>Genome public.</title>
        <authorList>
            <person name="Liu C."/>
            <person name="Sun Q."/>
        </authorList>
    </citation>
    <scope>NUCLEOTIDE SEQUENCE [LARGE SCALE GENOMIC DNA]</scope>
    <source>
        <strain evidence="7 8">BX0805</strain>
    </source>
</reference>
<dbReference type="InterPro" id="IPR036388">
    <property type="entry name" value="WH-like_DNA-bd_sf"/>
</dbReference>
<comment type="function">
    <text evidence="4">May play the central regulatory role in sporulation. It may be an element of the effector pathway responsible for the activation of sporulation genes in response to nutritional stress. Spo0A may act in concert with spo0H (a sigma factor) to control the expression of some genes that are critical to the sporulation process.</text>
</comment>
<evidence type="ECO:0000256" key="4">
    <source>
        <dbReference type="ARBA" id="ARBA00024867"/>
    </source>
</evidence>
<proteinExistence type="predicted"/>
<feature type="domain" description="Response regulatory" evidence="6">
    <location>
        <begin position="3"/>
        <end position="120"/>
    </location>
</feature>
<dbReference type="Pfam" id="PF08769">
    <property type="entry name" value="Spo0A_C"/>
    <property type="match status" value="1"/>
</dbReference>
<evidence type="ECO:0000256" key="3">
    <source>
        <dbReference type="ARBA" id="ARBA00023125"/>
    </source>
</evidence>
<dbReference type="PANTHER" id="PTHR44591:SF3">
    <property type="entry name" value="RESPONSE REGULATORY DOMAIN-CONTAINING PROTEIN"/>
    <property type="match status" value="1"/>
</dbReference>
<dbReference type="InterPro" id="IPR016032">
    <property type="entry name" value="Sig_transdc_resp-reg_C-effctor"/>
</dbReference>
<dbReference type="Gene3D" id="1.10.10.10">
    <property type="entry name" value="Winged helix-like DNA-binding domain superfamily/Winged helix DNA-binding domain"/>
    <property type="match status" value="1"/>
</dbReference>
<dbReference type="PROSITE" id="PS50110">
    <property type="entry name" value="RESPONSE_REGULATORY"/>
    <property type="match status" value="1"/>
</dbReference>
<comment type="caution">
    <text evidence="7">The sequence shown here is derived from an EMBL/GenBank/DDBJ whole genome shotgun (WGS) entry which is preliminary data.</text>
</comment>
<evidence type="ECO:0000256" key="2">
    <source>
        <dbReference type="ARBA" id="ARBA00022553"/>
    </source>
</evidence>
<dbReference type="InterPro" id="IPR011006">
    <property type="entry name" value="CheY-like_superfamily"/>
</dbReference>
<dbReference type="Pfam" id="PF00072">
    <property type="entry name" value="Response_reg"/>
    <property type="match status" value="1"/>
</dbReference>
<dbReference type="InterPro" id="IPR050595">
    <property type="entry name" value="Bact_response_regulator"/>
</dbReference>
<evidence type="ECO:0000256" key="5">
    <source>
        <dbReference type="PROSITE-ProRule" id="PRU00169"/>
    </source>
</evidence>
<keyword evidence="2 5" id="KW-0597">Phosphoprotein</keyword>
<dbReference type="RefSeq" id="WP_186981422.1">
    <property type="nucleotide sequence ID" value="NZ_JACOQH010000001.1"/>
</dbReference>
<dbReference type="SMART" id="SM00448">
    <property type="entry name" value="REC"/>
    <property type="match status" value="1"/>
</dbReference>
<dbReference type="EMBL" id="JACOQH010000001">
    <property type="protein sequence ID" value="MBC5752683.1"/>
    <property type="molecule type" value="Genomic_DNA"/>
</dbReference>
<dbReference type="Proteomes" id="UP000621540">
    <property type="component" value="Unassembled WGS sequence"/>
</dbReference>
<dbReference type="SUPFAM" id="SSF52172">
    <property type="entry name" value="CheY-like"/>
    <property type="match status" value="1"/>
</dbReference>
<dbReference type="InterPro" id="IPR014879">
    <property type="entry name" value="Spo0A_C"/>
</dbReference>
<organism evidence="7 8">
    <name type="scientific">Roseburia yibonii</name>
    <dbReference type="NCBI Taxonomy" id="2763063"/>
    <lineage>
        <taxon>Bacteria</taxon>
        <taxon>Bacillati</taxon>
        <taxon>Bacillota</taxon>
        <taxon>Clostridia</taxon>
        <taxon>Lachnospirales</taxon>
        <taxon>Lachnospiraceae</taxon>
        <taxon>Roseburia</taxon>
    </lineage>
</organism>
<protein>
    <recommendedName>
        <fullName evidence="1">Stage 0 sporulation protein A homolog</fullName>
    </recommendedName>
</protein>
<feature type="modified residue" description="4-aspartylphosphate" evidence="5">
    <location>
        <position position="54"/>
    </location>
</feature>
<gene>
    <name evidence="7" type="ORF">H8Z76_01365</name>
</gene>
<dbReference type="InterPro" id="IPR001789">
    <property type="entry name" value="Sig_transdc_resp-reg_receiver"/>
</dbReference>
<dbReference type="Gene3D" id="3.40.50.2300">
    <property type="match status" value="1"/>
</dbReference>
<evidence type="ECO:0000313" key="8">
    <source>
        <dbReference type="Proteomes" id="UP000621540"/>
    </source>
</evidence>
<evidence type="ECO:0000313" key="7">
    <source>
        <dbReference type="EMBL" id="MBC5752683.1"/>
    </source>
</evidence>
<dbReference type="SUPFAM" id="SSF46894">
    <property type="entry name" value="C-terminal effector domain of the bipartite response regulators"/>
    <property type="match status" value="1"/>
</dbReference>
<evidence type="ECO:0000256" key="1">
    <source>
        <dbReference type="ARBA" id="ARBA00018672"/>
    </source>
</evidence>
<name>A0ABR7I729_9FIRM</name>
<keyword evidence="8" id="KW-1185">Reference proteome</keyword>
<accession>A0ABR7I729</accession>